<dbReference type="Gene3D" id="3.40.630.30">
    <property type="match status" value="1"/>
</dbReference>
<name>A0A975EQA0_9RHOB</name>
<dbReference type="SUPFAM" id="SSF55729">
    <property type="entry name" value="Acyl-CoA N-acyltransferases (Nat)"/>
    <property type="match status" value="1"/>
</dbReference>
<dbReference type="EMBL" id="CP060010">
    <property type="protein sequence ID" value="QTN36213.1"/>
    <property type="molecule type" value="Genomic_DNA"/>
</dbReference>
<feature type="domain" description="N-acetyltransferase" evidence="1">
    <location>
        <begin position="13"/>
        <end position="156"/>
    </location>
</feature>
<dbReference type="PROSITE" id="PS51186">
    <property type="entry name" value="GNAT"/>
    <property type="match status" value="1"/>
</dbReference>
<dbReference type="Pfam" id="PF00583">
    <property type="entry name" value="Acetyltransf_1"/>
    <property type="match status" value="1"/>
</dbReference>
<sequence>MISLAPLSRDAFETVSHIALRKDQLKFAGTVAEAFAEPAERFDLHQILNGKSPIGIFKIDRFYARDYSFAQVGDVGLRALILDERVQGKGYGSLAMKALGTYLSSHYPSSKTVWLTVNLTNPIARRTYISAGFEDTGTQWPHGNAGPQNILRLRLNQA</sequence>
<evidence type="ECO:0000313" key="3">
    <source>
        <dbReference type="Proteomes" id="UP000665026"/>
    </source>
</evidence>
<dbReference type="RefSeq" id="WP_209356916.1">
    <property type="nucleotide sequence ID" value="NZ_CP060010.1"/>
</dbReference>
<dbReference type="KEGG" id="cact:HZ995_01420"/>
<dbReference type="InterPro" id="IPR016181">
    <property type="entry name" value="Acyl_CoA_acyltransferase"/>
</dbReference>
<reference evidence="2" key="1">
    <citation type="submission" date="2020-07" db="EMBL/GenBank/DDBJ databases">
        <title>Genome sequences of bacteria associated with the marine, planktonic diatom Thalassiosira profunda strain ECT2AJA-044.</title>
        <authorList>
            <person name="Gargas C.B."/>
            <person name="Roberts W.R."/>
            <person name="Alverson A.J."/>
        </authorList>
    </citation>
    <scope>NUCLEOTIDE SEQUENCE</scope>
    <source>
        <strain evidence="2">ECT2AJA-044</strain>
    </source>
</reference>
<proteinExistence type="predicted"/>
<dbReference type="GO" id="GO:0016747">
    <property type="term" value="F:acyltransferase activity, transferring groups other than amino-acyl groups"/>
    <property type="evidence" value="ECO:0007669"/>
    <property type="project" value="InterPro"/>
</dbReference>
<protein>
    <submittedName>
        <fullName evidence="2">GNAT family N-acetyltransferase</fullName>
    </submittedName>
</protein>
<organism evidence="2 3">
    <name type="scientific">Cognatishimia activa</name>
    <dbReference type="NCBI Taxonomy" id="1715691"/>
    <lineage>
        <taxon>Bacteria</taxon>
        <taxon>Pseudomonadati</taxon>
        <taxon>Pseudomonadota</taxon>
        <taxon>Alphaproteobacteria</taxon>
        <taxon>Rhodobacterales</taxon>
        <taxon>Paracoccaceae</taxon>
        <taxon>Cognatishimia</taxon>
    </lineage>
</organism>
<evidence type="ECO:0000313" key="2">
    <source>
        <dbReference type="EMBL" id="QTN36213.1"/>
    </source>
</evidence>
<gene>
    <name evidence="2" type="ORF">HZ995_01420</name>
</gene>
<dbReference type="AlphaFoldDB" id="A0A975EQA0"/>
<dbReference type="InterPro" id="IPR000182">
    <property type="entry name" value="GNAT_dom"/>
</dbReference>
<dbReference type="Proteomes" id="UP000665026">
    <property type="component" value="Chromosome"/>
</dbReference>
<accession>A0A975EQA0</accession>
<evidence type="ECO:0000259" key="1">
    <source>
        <dbReference type="PROSITE" id="PS51186"/>
    </source>
</evidence>